<dbReference type="AlphaFoldDB" id="A0AAD8V1E5"/>
<dbReference type="GeneID" id="85436775"/>
<sequence length="153" mass="16691">MSGARKTRQRESDGGEGQLLMASRFVLYRIKFEKAGEEPAMIYLRSVHVLQLVTGEVCNPLNMAILLPNQIVSWEAGSCPAECLCALIATQPSKGMNIPFFPLSLSLSLCPLSPGRLPPGSHKQSGYKSASPPLRGEEHPPSPLFIPFIRIFA</sequence>
<gene>
    <name evidence="2" type="ORF">LY79DRAFT_336198</name>
</gene>
<proteinExistence type="predicted"/>
<evidence type="ECO:0000256" key="1">
    <source>
        <dbReference type="SAM" id="MobiDB-lite"/>
    </source>
</evidence>
<feature type="region of interest" description="Disordered" evidence="1">
    <location>
        <begin position="118"/>
        <end position="141"/>
    </location>
</feature>
<dbReference type="Proteomes" id="UP001230504">
    <property type="component" value="Unassembled WGS sequence"/>
</dbReference>
<protein>
    <submittedName>
        <fullName evidence="2">Uncharacterized protein</fullName>
    </submittedName>
</protein>
<evidence type="ECO:0000313" key="3">
    <source>
        <dbReference type="Proteomes" id="UP001230504"/>
    </source>
</evidence>
<accession>A0AAD8V1E5</accession>
<keyword evidence="3" id="KW-1185">Reference proteome</keyword>
<reference evidence="2" key="1">
    <citation type="submission" date="2021-06" db="EMBL/GenBank/DDBJ databases">
        <title>Comparative genomics, transcriptomics and evolutionary studies reveal genomic signatures of adaptation to plant cell wall in hemibiotrophic fungi.</title>
        <authorList>
            <consortium name="DOE Joint Genome Institute"/>
            <person name="Baroncelli R."/>
            <person name="Diaz J.F."/>
            <person name="Benocci T."/>
            <person name="Peng M."/>
            <person name="Battaglia E."/>
            <person name="Haridas S."/>
            <person name="Andreopoulos W."/>
            <person name="Labutti K."/>
            <person name="Pangilinan J."/>
            <person name="Floch G.L."/>
            <person name="Makela M.R."/>
            <person name="Henrissat B."/>
            <person name="Grigoriev I.V."/>
            <person name="Crouch J.A."/>
            <person name="De Vries R.P."/>
            <person name="Sukno S.A."/>
            <person name="Thon M.R."/>
        </authorList>
    </citation>
    <scope>NUCLEOTIDE SEQUENCE</scope>
    <source>
        <strain evidence="2">CBS 125086</strain>
    </source>
</reference>
<evidence type="ECO:0000313" key="2">
    <source>
        <dbReference type="EMBL" id="KAK1579667.1"/>
    </source>
</evidence>
<comment type="caution">
    <text evidence="2">The sequence shown here is derived from an EMBL/GenBank/DDBJ whole genome shotgun (WGS) entry which is preliminary data.</text>
</comment>
<dbReference type="RefSeq" id="XP_060410775.1">
    <property type="nucleotide sequence ID" value="XM_060552535.1"/>
</dbReference>
<name>A0AAD8V1E5_9PEZI</name>
<dbReference type="EMBL" id="JAHLJV010000063">
    <property type="protein sequence ID" value="KAK1579667.1"/>
    <property type="molecule type" value="Genomic_DNA"/>
</dbReference>
<organism evidence="2 3">
    <name type="scientific">Colletotrichum navitas</name>
    <dbReference type="NCBI Taxonomy" id="681940"/>
    <lineage>
        <taxon>Eukaryota</taxon>
        <taxon>Fungi</taxon>
        <taxon>Dikarya</taxon>
        <taxon>Ascomycota</taxon>
        <taxon>Pezizomycotina</taxon>
        <taxon>Sordariomycetes</taxon>
        <taxon>Hypocreomycetidae</taxon>
        <taxon>Glomerellales</taxon>
        <taxon>Glomerellaceae</taxon>
        <taxon>Colletotrichum</taxon>
        <taxon>Colletotrichum graminicola species complex</taxon>
    </lineage>
</organism>